<dbReference type="Pfam" id="PF23473">
    <property type="entry name" value="LysM3_LYK4_5"/>
    <property type="match status" value="1"/>
</dbReference>
<dbReference type="GO" id="GO:0005886">
    <property type="term" value="C:plasma membrane"/>
    <property type="evidence" value="ECO:0007669"/>
    <property type="project" value="UniProtKB-SubCell"/>
</dbReference>
<dbReference type="Gene3D" id="3.30.200.20">
    <property type="entry name" value="Phosphorylase Kinase, domain 1"/>
    <property type="match status" value="1"/>
</dbReference>
<keyword evidence="8 10" id="KW-0472">Membrane</keyword>
<reference evidence="14" key="1">
    <citation type="submission" date="2023-02" db="EMBL/GenBank/DDBJ databases">
        <title>Genome of toxic invasive species Heracleum sosnowskyi carries increased number of genes despite the absence of recent whole-genome duplications.</title>
        <authorList>
            <person name="Schelkunov M."/>
            <person name="Shtratnikova V."/>
            <person name="Makarenko M."/>
            <person name="Klepikova A."/>
            <person name="Omelchenko D."/>
            <person name="Novikova G."/>
            <person name="Obukhova E."/>
            <person name="Bogdanov V."/>
            <person name="Penin A."/>
            <person name="Logacheva M."/>
        </authorList>
    </citation>
    <scope>NUCLEOTIDE SEQUENCE</scope>
    <source>
        <strain evidence="14">Hsosn_3</strain>
        <tissue evidence="14">Leaf</tissue>
    </source>
</reference>
<keyword evidence="2" id="KW-1003">Cell membrane</keyword>
<dbReference type="FunFam" id="1.10.510.10:FF:000468">
    <property type="entry name" value="PTI1-like tyrosine-protein kinase 3"/>
    <property type="match status" value="1"/>
</dbReference>
<dbReference type="EMBL" id="JAUIZM010000005">
    <property type="protein sequence ID" value="KAK1383961.1"/>
    <property type="molecule type" value="Genomic_DNA"/>
</dbReference>
<keyword evidence="5" id="KW-0547">Nucleotide-binding</keyword>
<feature type="domain" description="Protein kinase" evidence="12">
    <location>
        <begin position="354"/>
        <end position="649"/>
    </location>
</feature>
<organism evidence="14 15">
    <name type="scientific">Heracleum sosnowskyi</name>
    <dbReference type="NCBI Taxonomy" id="360622"/>
    <lineage>
        <taxon>Eukaryota</taxon>
        <taxon>Viridiplantae</taxon>
        <taxon>Streptophyta</taxon>
        <taxon>Embryophyta</taxon>
        <taxon>Tracheophyta</taxon>
        <taxon>Spermatophyta</taxon>
        <taxon>Magnoliopsida</taxon>
        <taxon>eudicotyledons</taxon>
        <taxon>Gunneridae</taxon>
        <taxon>Pentapetalae</taxon>
        <taxon>asterids</taxon>
        <taxon>campanulids</taxon>
        <taxon>Apiales</taxon>
        <taxon>Apiaceae</taxon>
        <taxon>Apioideae</taxon>
        <taxon>apioid superclade</taxon>
        <taxon>Tordylieae</taxon>
        <taxon>Tordyliinae</taxon>
        <taxon>Heracleum</taxon>
    </lineage>
</organism>
<proteinExistence type="predicted"/>
<dbReference type="Proteomes" id="UP001237642">
    <property type="component" value="Unassembled WGS sequence"/>
</dbReference>
<dbReference type="SUPFAM" id="SSF56112">
    <property type="entry name" value="Protein kinase-like (PK-like)"/>
    <property type="match status" value="1"/>
</dbReference>
<keyword evidence="14" id="KW-0418">Kinase</keyword>
<dbReference type="GO" id="GO:0005524">
    <property type="term" value="F:ATP binding"/>
    <property type="evidence" value="ECO:0007669"/>
    <property type="project" value="UniProtKB-KW"/>
</dbReference>
<dbReference type="PROSITE" id="PS50011">
    <property type="entry name" value="PROTEIN_KINASE_DOM"/>
    <property type="match status" value="1"/>
</dbReference>
<dbReference type="SMART" id="SM00257">
    <property type="entry name" value="LysM"/>
    <property type="match status" value="1"/>
</dbReference>
<dbReference type="InterPro" id="IPR011009">
    <property type="entry name" value="Kinase-like_dom_sf"/>
</dbReference>
<evidence type="ECO:0000256" key="9">
    <source>
        <dbReference type="ARBA" id="ARBA00023157"/>
    </source>
</evidence>
<dbReference type="InterPro" id="IPR052611">
    <property type="entry name" value="Plant_RLK_LysM"/>
</dbReference>
<evidence type="ECO:0000313" key="15">
    <source>
        <dbReference type="Proteomes" id="UP001237642"/>
    </source>
</evidence>
<feature type="chain" id="PRO_5042057155" evidence="11">
    <location>
        <begin position="21"/>
        <end position="677"/>
    </location>
</feature>
<evidence type="ECO:0000256" key="2">
    <source>
        <dbReference type="ARBA" id="ARBA00022475"/>
    </source>
</evidence>
<reference evidence="14" key="2">
    <citation type="submission" date="2023-05" db="EMBL/GenBank/DDBJ databases">
        <authorList>
            <person name="Schelkunov M.I."/>
        </authorList>
    </citation>
    <scope>NUCLEOTIDE SEQUENCE</scope>
    <source>
        <strain evidence="14">Hsosn_3</strain>
        <tissue evidence="14">Leaf</tissue>
    </source>
</reference>
<keyword evidence="9" id="KW-1015">Disulfide bond</keyword>
<evidence type="ECO:0000256" key="5">
    <source>
        <dbReference type="ARBA" id="ARBA00022741"/>
    </source>
</evidence>
<dbReference type="InterPro" id="IPR036779">
    <property type="entry name" value="LysM_dom_sf"/>
</dbReference>
<feature type="transmembrane region" description="Helical" evidence="10">
    <location>
        <begin position="269"/>
        <end position="293"/>
    </location>
</feature>
<evidence type="ECO:0000256" key="8">
    <source>
        <dbReference type="ARBA" id="ARBA00023136"/>
    </source>
</evidence>
<dbReference type="Pfam" id="PF00069">
    <property type="entry name" value="Pkinase"/>
    <property type="match status" value="1"/>
</dbReference>
<dbReference type="Gene3D" id="3.10.350.10">
    <property type="entry name" value="LysM domain"/>
    <property type="match status" value="1"/>
</dbReference>
<dbReference type="PROSITE" id="PS51782">
    <property type="entry name" value="LYSM"/>
    <property type="match status" value="1"/>
</dbReference>
<dbReference type="Gene3D" id="1.10.510.10">
    <property type="entry name" value="Transferase(Phosphotransferase) domain 1"/>
    <property type="match status" value="1"/>
</dbReference>
<dbReference type="GO" id="GO:0004672">
    <property type="term" value="F:protein kinase activity"/>
    <property type="evidence" value="ECO:0007669"/>
    <property type="project" value="InterPro"/>
</dbReference>
<protein>
    <submittedName>
        <fullName evidence="14">Chitin elicitor receptor kinase 1</fullName>
    </submittedName>
</protein>
<accession>A0AAD8IED3</accession>
<dbReference type="PANTHER" id="PTHR45927:SF13">
    <property type="entry name" value="PROTEIN LYK2"/>
    <property type="match status" value="1"/>
</dbReference>
<dbReference type="GO" id="GO:0051707">
    <property type="term" value="P:response to other organism"/>
    <property type="evidence" value="ECO:0007669"/>
    <property type="project" value="UniProtKB-ARBA"/>
</dbReference>
<keyword evidence="14" id="KW-0808">Transferase</keyword>
<dbReference type="InterPro" id="IPR056561">
    <property type="entry name" value="NFP_LYK_LysM1"/>
</dbReference>
<dbReference type="AlphaFoldDB" id="A0AAD8IED3"/>
<dbReference type="Pfam" id="PF23446">
    <property type="entry name" value="LysM1_NFP_LYK"/>
    <property type="match status" value="1"/>
</dbReference>
<sequence length="677" mass="74872">MFKPKLRALLLYSIFFLASALEKNFLNCETNSTYASGYQCNGNDAQNQCETYAILRTNSYYSSLSNLSFYMGINRSVLAEANDFSANTEFLPKEHPLLIPLDCNCKGGIYSAEFAHTTVKGESFSSISEALEGLTTCKAMKEKNPSINPWDLGDNHTLLIPLRCACPLNVIGKNTNLLSYPVTRGDTVSSLATKFNISEEAIISANNRSGVDFTKLQILEPVSTLLLPLHGKPALGSLAEPNQPTLGSPAKTNPCINQHKRKSSKMWKIGAYVAVGGAVFVAFIAVAAAFVMIQWKKKQQILAKDGDVELQQLSLSVRTISEKKVSFEGSQDTIDGQVIEPTPHKMMIETYTLEEMKKATADFSSSNLIEGSVFHGHLNGKNLAIKCTKTENVSKIEFGLFHDAVHRHPNIIRLFGTCETEGPDSFIVSEYARNGSLKDWLHGGLAMKSQFISSCYCFLTWNQRLRICLDVATALQYMHQIMNPCYLHRNIKSRNIFIDEEFNAKVGNFGMAECAENDTCDQNQVPCSSHSVSWTKGYLAPELLHQCLPSMRTDIFAYGVVLLEILSGQPPVTRGTEKGEGTILLSDRVNFILRSENAEELRGWMDNVLDENYSFDQAVTLANLARACVEEDPSLRPNAGEVVEKLSRLVEELPSGENFTICESSCKPLVKASGSNM</sequence>
<evidence type="ECO:0000259" key="13">
    <source>
        <dbReference type="PROSITE" id="PS51782"/>
    </source>
</evidence>
<evidence type="ECO:0000256" key="10">
    <source>
        <dbReference type="SAM" id="Phobius"/>
    </source>
</evidence>
<dbReference type="PANTHER" id="PTHR45927">
    <property type="entry name" value="LYSM-DOMAIN RECEPTOR-LIKE KINASE-RELATED"/>
    <property type="match status" value="1"/>
</dbReference>
<evidence type="ECO:0000256" key="11">
    <source>
        <dbReference type="SAM" id="SignalP"/>
    </source>
</evidence>
<name>A0AAD8IED3_9APIA</name>
<evidence type="ECO:0000256" key="7">
    <source>
        <dbReference type="ARBA" id="ARBA00022989"/>
    </source>
</evidence>
<evidence type="ECO:0000256" key="4">
    <source>
        <dbReference type="ARBA" id="ARBA00022729"/>
    </source>
</evidence>
<keyword evidence="3 10" id="KW-0812">Transmembrane</keyword>
<evidence type="ECO:0000313" key="14">
    <source>
        <dbReference type="EMBL" id="KAK1383961.1"/>
    </source>
</evidence>
<dbReference type="InterPro" id="IPR018392">
    <property type="entry name" value="LysM"/>
</dbReference>
<evidence type="ECO:0000256" key="1">
    <source>
        <dbReference type="ARBA" id="ARBA00004162"/>
    </source>
</evidence>
<evidence type="ECO:0000259" key="12">
    <source>
        <dbReference type="PROSITE" id="PS50011"/>
    </source>
</evidence>
<keyword evidence="15" id="KW-1185">Reference proteome</keyword>
<evidence type="ECO:0000256" key="6">
    <source>
        <dbReference type="ARBA" id="ARBA00022840"/>
    </source>
</evidence>
<feature type="domain" description="LysM" evidence="13">
    <location>
        <begin position="178"/>
        <end position="224"/>
    </location>
</feature>
<dbReference type="CDD" id="cd00118">
    <property type="entry name" value="LysM"/>
    <property type="match status" value="1"/>
</dbReference>
<comment type="caution">
    <text evidence="14">The sequence shown here is derived from an EMBL/GenBank/DDBJ whole genome shotgun (WGS) entry which is preliminary data.</text>
</comment>
<gene>
    <name evidence="14" type="ORF">POM88_021696</name>
</gene>
<evidence type="ECO:0000256" key="3">
    <source>
        <dbReference type="ARBA" id="ARBA00022692"/>
    </source>
</evidence>
<comment type="subcellular location">
    <subcellularLocation>
        <location evidence="1">Cell membrane</location>
        <topology evidence="1">Single-pass membrane protein</topology>
    </subcellularLocation>
</comment>
<dbReference type="Pfam" id="PF23472">
    <property type="entry name" value="LysM2_CERK1_LYK3_4_5"/>
    <property type="match status" value="1"/>
</dbReference>
<dbReference type="InterPro" id="IPR000719">
    <property type="entry name" value="Prot_kinase_dom"/>
</dbReference>
<keyword evidence="7 10" id="KW-1133">Transmembrane helix</keyword>
<dbReference type="InterPro" id="IPR056562">
    <property type="entry name" value="LysM2_CERK1_LYK3_4_5"/>
</dbReference>
<keyword evidence="4 11" id="KW-0732">Signal</keyword>
<feature type="signal peptide" evidence="11">
    <location>
        <begin position="1"/>
        <end position="20"/>
    </location>
</feature>
<dbReference type="InterPro" id="IPR056563">
    <property type="entry name" value="LysM3_LYK4_5"/>
</dbReference>
<keyword evidence="14" id="KW-0675">Receptor</keyword>
<keyword evidence="6" id="KW-0067">ATP-binding</keyword>